<dbReference type="RefSeq" id="WP_043507536.1">
    <property type="nucleotide sequence ID" value="NZ_CP009439.1"/>
</dbReference>
<reference evidence="2" key="1">
    <citation type="journal article" date="2015" name="J. Biotechnol.">
        <title>Complete genome sequence of the actinobacterium Streptomyces glaucescens GLA.O (DSM 40922) consisting of a linear chromosome and one linear plasmid.</title>
        <authorList>
            <person name="Ortseifen V."/>
            <person name="Winkler A."/>
            <person name="Albersmeier A."/>
            <person name="Wendler S."/>
            <person name="Puhler A."/>
            <person name="Kalinowski J."/>
            <person name="Ruckert C."/>
        </authorList>
    </citation>
    <scope>NUCLEOTIDE SEQUENCE [LARGE SCALE GENOMIC DNA]</scope>
    <source>
        <strain evidence="2">DSM 40922 / GLA O</strain>
        <plasmid evidence="2">pSglau1</plasmid>
    </source>
</reference>
<dbReference type="KEGG" id="sgu:SGLAU_33050"/>
<dbReference type="eggNOG" id="ENOG5031K6U">
    <property type="taxonomic scope" value="Bacteria"/>
</dbReference>
<accession>A0A089XEX9</accession>
<sequence length="129" mass="14071">MSRTTVLYDPDGHIEAELPLDRTTHQCLIKAVLAWKGDPGLQAADYHQIALQLTGAARSVATDVRRAAGRLPERRAARALAEYVLDDADQRLAAPLEGTAGCAQERARIVRSLYERLDRLTELAPAPAS</sequence>
<dbReference type="Proteomes" id="UP000029482">
    <property type="component" value="Plasmid pSglau1"/>
</dbReference>
<keyword evidence="2" id="KW-1185">Reference proteome</keyword>
<dbReference type="OrthoDB" id="4320859at2"/>
<geneLocation type="plasmid" evidence="1 2">
    <name>pSglau1</name>
</geneLocation>
<gene>
    <name evidence="1" type="ORF">SGLAU_33050</name>
</gene>
<dbReference type="Pfam" id="PF19979">
    <property type="entry name" value="DUF6415"/>
    <property type="match status" value="1"/>
</dbReference>
<organism evidence="1 2">
    <name type="scientific">Streptomyces glaucescens</name>
    <dbReference type="NCBI Taxonomy" id="1907"/>
    <lineage>
        <taxon>Bacteria</taxon>
        <taxon>Bacillati</taxon>
        <taxon>Actinomycetota</taxon>
        <taxon>Actinomycetes</taxon>
        <taxon>Kitasatosporales</taxon>
        <taxon>Streptomycetaceae</taxon>
        <taxon>Streptomyces</taxon>
    </lineage>
</organism>
<proteinExistence type="predicted"/>
<dbReference type="EMBL" id="CP009439">
    <property type="protein sequence ID" value="AIS02538.1"/>
    <property type="molecule type" value="Genomic_DNA"/>
</dbReference>
<evidence type="ECO:0000313" key="1">
    <source>
        <dbReference type="EMBL" id="AIS02538.1"/>
    </source>
</evidence>
<keyword evidence="1" id="KW-0614">Plasmid</keyword>
<dbReference type="HOGENOM" id="CLU_146758_0_0_11"/>
<dbReference type="AlphaFoldDB" id="A0A089XEX9"/>
<evidence type="ECO:0008006" key="3">
    <source>
        <dbReference type="Google" id="ProtNLM"/>
    </source>
</evidence>
<protein>
    <recommendedName>
        <fullName evidence="3">Restriction endonuclease</fullName>
    </recommendedName>
</protein>
<evidence type="ECO:0000313" key="2">
    <source>
        <dbReference type="Proteomes" id="UP000029482"/>
    </source>
</evidence>
<name>A0A089XEX9_STRGA</name>
<dbReference type="InterPro" id="IPR046300">
    <property type="entry name" value="DUF6415"/>
</dbReference>